<dbReference type="EMBL" id="JAATHJ010000008">
    <property type="protein sequence ID" value="NJP37413.1"/>
    <property type="molecule type" value="Genomic_DNA"/>
</dbReference>
<comment type="similarity">
    <text evidence="1">Belongs to the glycosyltransferase 2 family.</text>
</comment>
<dbReference type="InterPro" id="IPR029044">
    <property type="entry name" value="Nucleotide-diphossugar_trans"/>
</dbReference>
<evidence type="ECO:0000313" key="3">
    <source>
        <dbReference type="EMBL" id="NJP37413.1"/>
    </source>
</evidence>
<name>A0A969PT33_9BACI</name>
<keyword evidence="4" id="KW-1185">Reference proteome</keyword>
<dbReference type="CDD" id="cd00761">
    <property type="entry name" value="Glyco_tranf_GTA_type"/>
    <property type="match status" value="1"/>
</dbReference>
<organism evidence="3 4">
    <name type="scientific">Alkalicoccus luteus</name>
    <dbReference type="NCBI Taxonomy" id="1237094"/>
    <lineage>
        <taxon>Bacteria</taxon>
        <taxon>Bacillati</taxon>
        <taxon>Bacillota</taxon>
        <taxon>Bacilli</taxon>
        <taxon>Bacillales</taxon>
        <taxon>Bacillaceae</taxon>
        <taxon>Alkalicoccus</taxon>
    </lineage>
</organism>
<dbReference type="PANTHER" id="PTHR22916">
    <property type="entry name" value="GLYCOSYLTRANSFERASE"/>
    <property type="match status" value="1"/>
</dbReference>
<dbReference type="Proteomes" id="UP000752012">
    <property type="component" value="Unassembled WGS sequence"/>
</dbReference>
<evidence type="ECO:0000256" key="1">
    <source>
        <dbReference type="ARBA" id="ARBA00006739"/>
    </source>
</evidence>
<evidence type="ECO:0000259" key="2">
    <source>
        <dbReference type="Pfam" id="PF00535"/>
    </source>
</evidence>
<dbReference type="PANTHER" id="PTHR22916:SF3">
    <property type="entry name" value="UDP-GLCNAC:BETAGAL BETA-1,3-N-ACETYLGLUCOSAMINYLTRANSFERASE-LIKE PROTEIN 1"/>
    <property type="match status" value="1"/>
</dbReference>
<proteinExistence type="inferred from homology"/>
<dbReference type="FunFam" id="3.90.550.10:FF:000130">
    <property type="entry name" value="Family 2 glycosyl transferase"/>
    <property type="match status" value="1"/>
</dbReference>
<sequence length="275" mass="31116">MIDLTELKQVNPVTINQPLVSVITPAYNAAGVIGETIESVQKQTYTNWEMLIVDDCSTDETREIIRSYSAEDSRIRLIELPVNSGAAVARNTALEQAAGTYAAFLDSDDQWLPHKTERQLAWMQKYGAAFTFSQYYVIASDGTDLGLGDLIPARVGYSDLLKQNMIGCLTVMVDLEQTGPLKMVDIRTRQDYVLWLELCRRGFTAYGISEPLAVYRRQEASISSDKKKMAKQNWKVYRNIEKLNLLASSYYFMHYACNKWKKYRRASTSGNGGVK</sequence>
<dbReference type="InterPro" id="IPR001173">
    <property type="entry name" value="Glyco_trans_2-like"/>
</dbReference>
<evidence type="ECO:0000313" key="4">
    <source>
        <dbReference type="Proteomes" id="UP000752012"/>
    </source>
</evidence>
<dbReference type="Gene3D" id="3.90.550.10">
    <property type="entry name" value="Spore Coat Polysaccharide Biosynthesis Protein SpsA, Chain A"/>
    <property type="match status" value="1"/>
</dbReference>
<reference evidence="3 4" key="1">
    <citation type="submission" date="2020-03" db="EMBL/GenBank/DDBJ databases">
        <title>Assessment of the enzymatic potential of alkaline-tolerant lipase obtained from Bacillus luteus H11 (technogenic soil) for the bioremediation of saline soils contaminated with petroleum substances.</title>
        <authorList>
            <person name="Kalwasinska A."/>
        </authorList>
    </citation>
    <scope>NUCLEOTIDE SEQUENCE [LARGE SCALE GENOMIC DNA]</scope>
    <source>
        <strain evidence="3 4">H11</strain>
    </source>
</reference>
<dbReference type="SUPFAM" id="SSF53448">
    <property type="entry name" value="Nucleotide-diphospho-sugar transferases"/>
    <property type="match status" value="1"/>
</dbReference>
<dbReference type="Pfam" id="PF00535">
    <property type="entry name" value="Glycos_transf_2"/>
    <property type="match status" value="1"/>
</dbReference>
<dbReference type="AlphaFoldDB" id="A0A969PT33"/>
<gene>
    <name evidence="3" type="ORF">HCN83_07410</name>
</gene>
<comment type="caution">
    <text evidence="3">The sequence shown here is derived from an EMBL/GenBank/DDBJ whole genome shotgun (WGS) entry which is preliminary data.</text>
</comment>
<dbReference type="GO" id="GO:0016758">
    <property type="term" value="F:hexosyltransferase activity"/>
    <property type="evidence" value="ECO:0007669"/>
    <property type="project" value="UniProtKB-ARBA"/>
</dbReference>
<accession>A0A969PT33</accession>
<feature type="domain" description="Glycosyltransferase 2-like" evidence="2">
    <location>
        <begin position="21"/>
        <end position="150"/>
    </location>
</feature>
<protein>
    <submittedName>
        <fullName evidence="3">Glycosyltransferase family 2 protein</fullName>
    </submittedName>
</protein>